<keyword evidence="4" id="KW-1185">Reference proteome</keyword>
<dbReference type="SMART" id="SM00530">
    <property type="entry name" value="HTH_XRE"/>
    <property type="match status" value="1"/>
</dbReference>
<feature type="domain" description="HTH cro/C1-type" evidence="2">
    <location>
        <begin position="6"/>
        <end position="60"/>
    </location>
</feature>
<dbReference type="Gene3D" id="1.10.260.40">
    <property type="entry name" value="lambda repressor-like DNA-binding domains"/>
    <property type="match status" value="1"/>
</dbReference>
<evidence type="ECO:0000259" key="2">
    <source>
        <dbReference type="PROSITE" id="PS50943"/>
    </source>
</evidence>
<dbReference type="Pfam" id="PF01381">
    <property type="entry name" value="HTH_3"/>
    <property type="match status" value="1"/>
</dbReference>
<evidence type="ECO:0000256" key="1">
    <source>
        <dbReference type="ARBA" id="ARBA00023125"/>
    </source>
</evidence>
<reference evidence="3 4" key="1">
    <citation type="submission" date="2016-07" db="EMBL/GenBank/DDBJ databases">
        <title>Caryophanon latum genome sequencing.</title>
        <authorList>
            <person name="Verma A."/>
            <person name="Pal Y."/>
            <person name="Krishnamurthi S."/>
        </authorList>
    </citation>
    <scope>NUCLEOTIDE SEQUENCE [LARGE SCALE GENOMIC DNA]</scope>
    <source>
        <strain evidence="3 4">DSM 14151</strain>
    </source>
</reference>
<name>A0A1C0YUW6_9BACL</name>
<dbReference type="InterPro" id="IPR001387">
    <property type="entry name" value="Cro/C1-type_HTH"/>
</dbReference>
<dbReference type="AlphaFoldDB" id="A0A1C0YUW6"/>
<dbReference type="OrthoDB" id="5190137at2"/>
<protein>
    <recommendedName>
        <fullName evidence="2">HTH cro/C1-type domain-containing protein</fullName>
    </recommendedName>
</protein>
<dbReference type="InterPro" id="IPR010982">
    <property type="entry name" value="Lambda_DNA-bd_dom_sf"/>
</dbReference>
<gene>
    <name evidence="3" type="ORF">A6K76_10310</name>
</gene>
<dbReference type="CDD" id="cd00093">
    <property type="entry name" value="HTH_XRE"/>
    <property type="match status" value="1"/>
</dbReference>
<dbReference type="PANTHER" id="PTHR46558">
    <property type="entry name" value="TRACRIPTIONAL REGULATORY PROTEIN-RELATED-RELATED"/>
    <property type="match status" value="1"/>
</dbReference>
<evidence type="ECO:0000313" key="3">
    <source>
        <dbReference type="EMBL" id="OCS90958.1"/>
    </source>
</evidence>
<sequence length="119" mass="14273">MFNKRLVELRKQKNLSQYELAEQLGFSRGKLANYEQGTRQPDFETLQKIADFFGVSLDYLLGREVEQANDTSLSKAQQDIIEFFMKLDGKLFEEQPEELQKVLEQFELYYRMYKEQQKR</sequence>
<dbReference type="Proteomes" id="UP000093482">
    <property type="component" value="Unassembled WGS sequence"/>
</dbReference>
<evidence type="ECO:0000313" key="4">
    <source>
        <dbReference type="Proteomes" id="UP000093482"/>
    </source>
</evidence>
<comment type="caution">
    <text evidence="3">The sequence shown here is derived from an EMBL/GenBank/DDBJ whole genome shotgun (WGS) entry which is preliminary data.</text>
</comment>
<accession>A0A1C0YUW6</accession>
<dbReference type="EMBL" id="MATO01000032">
    <property type="protein sequence ID" value="OCS90958.1"/>
    <property type="molecule type" value="Genomic_DNA"/>
</dbReference>
<keyword evidence="1" id="KW-0238">DNA-binding</keyword>
<dbReference type="PANTHER" id="PTHR46558:SF11">
    <property type="entry name" value="HTH-TYPE TRANSCRIPTIONAL REGULATOR XRE"/>
    <property type="match status" value="1"/>
</dbReference>
<organism evidence="3 4">
    <name type="scientific">Caryophanon latum</name>
    <dbReference type="NCBI Taxonomy" id="33977"/>
    <lineage>
        <taxon>Bacteria</taxon>
        <taxon>Bacillati</taxon>
        <taxon>Bacillota</taxon>
        <taxon>Bacilli</taxon>
        <taxon>Bacillales</taxon>
        <taxon>Caryophanaceae</taxon>
        <taxon>Caryophanon</taxon>
    </lineage>
</organism>
<proteinExistence type="predicted"/>
<dbReference type="PROSITE" id="PS50943">
    <property type="entry name" value="HTH_CROC1"/>
    <property type="match status" value="1"/>
</dbReference>
<dbReference type="RefSeq" id="WP_066463895.1">
    <property type="nucleotide sequence ID" value="NZ_MATO01000032.1"/>
</dbReference>
<dbReference type="GO" id="GO:0003677">
    <property type="term" value="F:DNA binding"/>
    <property type="evidence" value="ECO:0007669"/>
    <property type="project" value="UniProtKB-KW"/>
</dbReference>
<dbReference type="SUPFAM" id="SSF47413">
    <property type="entry name" value="lambda repressor-like DNA-binding domains"/>
    <property type="match status" value="1"/>
</dbReference>